<evidence type="ECO:0000313" key="3">
    <source>
        <dbReference type="EMBL" id="GGA79604.1"/>
    </source>
</evidence>
<dbReference type="InterPro" id="IPR001638">
    <property type="entry name" value="Solute-binding_3/MltF_N"/>
</dbReference>
<evidence type="ECO:0000256" key="1">
    <source>
        <dbReference type="SAM" id="SignalP"/>
    </source>
</evidence>
<keyword evidence="4" id="KW-1185">Reference proteome</keyword>
<sequence>MGAGKIFALLLVLFGLTSSALAQEGERPYLRDENQFGRPADDFSLSFCVDPRDPSWEVDKEIGEAIARALLLEPKPFVIESTAIDTDDAQLYRYLLKDCRIHFGFKLLAQGIPDWLTVTRPIYESGYIFLVEDKSIDKLADIAAGKGVASTLGTTADLRLIQFNNSHPSAEQWRRFPYSTDEAAIRAVLSGEAETALVWAPTFSQLQKANADFAALKVIDPQPLVLPGVPVGAVLLAEDTYLRVNIDRAIGELVADGTIDEILKKHGLEGQTKP</sequence>
<evidence type="ECO:0000313" key="4">
    <source>
        <dbReference type="Proteomes" id="UP000636264"/>
    </source>
</evidence>
<comment type="caution">
    <text evidence="3">The sequence shown here is derived from an EMBL/GenBank/DDBJ whole genome shotgun (WGS) entry which is preliminary data.</text>
</comment>
<accession>A0A916WA01</accession>
<dbReference type="SMART" id="SM00062">
    <property type="entry name" value="PBPb"/>
    <property type="match status" value="1"/>
</dbReference>
<dbReference type="Proteomes" id="UP000636264">
    <property type="component" value="Unassembled WGS sequence"/>
</dbReference>
<name>A0A916WA01_9HYPH</name>
<feature type="signal peptide" evidence="1">
    <location>
        <begin position="1"/>
        <end position="22"/>
    </location>
</feature>
<dbReference type="RefSeq" id="WP_188722623.1">
    <property type="nucleotide sequence ID" value="NZ_BMIF01000016.1"/>
</dbReference>
<organism evidence="3 4">
    <name type="scientific">Nitratireductor aestuarii</name>
    <dbReference type="NCBI Taxonomy" id="1735103"/>
    <lineage>
        <taxon>Bacteria</taxon>
        <taxon>Pseudomonadati</taxon>
        <taxon>Pseudomonadota</taxon>
        <taxon>Alphaproteobacteria</taxon>
        <taxon>Hyphomicrobiales</taxon>
        <taxon>Phyllobacteriaceae</taxon>
        <taxon>Nitratireductor</taxon>
    </lineage>
</organism>
<feature type="domain" description="Solute-binding protein family 3/N-terminal" evidence="2">
    <location>
        <begin position="44"/>
        <end position="270"/>
    </location>
</feature>
<feature type="chain" id="PRO_5037540745" description="Solute-binding protein family 3/N-terminal domain-containing protein" evidence="1">
    <location>
        <begin position="23"/>
        <end position="274"/>
    </location>
</feature>
<evidence type="ECO:0000259" key="2">
    <source>
        <dbReference type="SMART" id="SM00062"/>
    </source>
</evidence>
<reference evidence="3" key="2">
    <citation type="submission" date="2020-09" db="EMBL/GenBank/DDBJ databases">
        <authorList>
            <person name="Sun Q."/>
            <person name="Zhou Y."/>
        </authorList>
    </citation>
    <scope>NUCLEOTIDE SEQUENCE</scope>
    <source>
        <strain evidence="3">CGMCC 1.15320</strain>
    </source>
</reference>
<dbReference type="Gene3D" id="3.40.190.10">
    <property type="entry name" value="Periplasmic binding protein-like II"/>
    <property type="match status" value="2"/>
</dbReference>
<reference evidence="3" key="1">
    <citation type="journal article" date="2014" name="Int. J. Syst. Evol. Microbiol.">
        <title>Complete genome sequence of Corynebacterium casei LMG S-19264T (=DSM 44701T), isolated from a smear-ripened cheese.</title>
        <authorList>
            <consortium name="US DOE Joint Genome Institute (JGI-PGF)"/>
            <person name="Walter F."/>
            <person name="Albersmeier A."/>
            <person name="Kalinowski J."/>
            <person name="Ruckert C."/>
        </authorList>
    </citation>
    <scope>NUCLEOTIDE SEQUENCE</scope>
    <source>
        <strain evidence="3">CGMCC 1.15320</strain>
    </source>
</reference>
<proteinExistence type="predicted"/>
<keyword evidence="1" id="KW-0732">Signal</keyword>
<gene>
    <name evidence="3" type="ORF">GCM10011385_37260</name>
</gene>
<dbReference type="EMBL" id="BMIF01000016">
    <property type="protein sequence ID" value="GGA79604.1"/>
    <property type="molecule type" value="Genomic_DNA"/>
</dbReference>
<protein>
    <recommendedName>
        <fullName evidence="2">Solute-binding protein family 3/N-terminal domain-containing protein</fullName>
    </recommendedName>
</protein>
<dbReference type="AlphaFoldDB" id="A0A916WA01"/>
<dbReference type="SUPFAM" id="SSF53850">
    <property type="entry name" value="Periplasmic binding protein-like II"/>
    <property type="match status" value="1"/>
</dbReference>